<organism evidence="2 3">
    <name type="scientific">Portunus trituberculatus</name>
    <name type="common">Swimming crab</name>
    <name type="synonym">Neptunus trituberculatus</name>
    <dbReference type="NCBI Taxonomy" id="210409"/>
    <lineage>
        <taxon>Eukaryota</taxon>
        <taxon>Metazoa</taxon>
        <taxon>Ecdysozoa</taxon>
        <taxon>Arthropoda</taxon>
        <taxon>Crustacea</taxon>
        <taxon>Multicrustacea</taxon>
        <taxon>Malacostraca</taxon>
        <taxon>Eumalacostraca</taxon>
        <taxon>Eucarida</taxon>
        <taxon>Decapoda</taxon>
        <taxon>Pleocyemata</taxon>
        <taxon>Brachyura</taxon>
        <taxon>Eubrachyura</taxon>
        <taxon>Portunoidea</taxon>
        <taxon>Portunidae</taxon>
        <taxon>Portuninae</taxon>
        <taxon>Portunus</taxon>
    </lineage>
</organism>
<evidence type="ECO:0000313" key="2">
    <source>
        <dbReference type="EMBL" id="MPC94803.1"/>
    </source>
</evidence>
<feature type="compositionally biased region" description="Basic and acidic residues" evidence="1">
    <location>
        <begin position="132"/>
        <end position="143"/>
    </location>
</feature>
<proteinExistence type="predicted"/>
<sequence length="143" mass="15146">MGGDKRLTARHGSLMADAIINIADRSLAARYGSCMADVNLHILDSWTAAGHGNRMAVTNPTTVHTAKTTKYIVLLVPGTGAWKPPVGLMADIGTISTSGPATPAEDRQTKEQQKVPLPPKKKKLAGASTEPNKCKPFDSKEAN</sequence>
<reference evidence="2 3" key="1">
    <citation type="submission" date="2019-05" db="EMBL/GenBank/DDBJ databases">
        <title>Another draft genome of Portunus trituberculatus and its Hox gene families provides insights of decapod evolution.</title>
        <authorList>
            <person name="Jeong J.-H."/>
            <person name="Song I."/>
            <person name="Kim S."/>
            <person name="Choi T."/>
            <person name="Kim D."/>
            <person name="Ryu S."/>
            <person name="Kim W."/>
        </authorList>
    </citation>
    <scope>NUCLEOTIDE SEQUENCE [LARGE SCALE GENOMIC DNA]</scope>
    <source>
        <tissue evidence="2">Muscle</tissue>
    </source>
</reference>
<gene>
    <name evidence="2" type="ORF">E2C01_089989</name>
</gene>
<protein>
    <submittedName>
        <fullName evidence="2">Uncharacterized protein</fullName>
    </submittedName>
</protein>
<evidence type="ECO:0000313" key="3">
    <source>
        <dbReference type="Proteomes" id="UP000324222"/>
    </source>
</evidence>
<dbReference type="AlphaFoldDB" id="A0A5B7JK88"/>
<accession>A0A5B7JK88</accession>
<feature type="compositionally biased region" description="Basic and acidic residues" evidence="1">
    <location>
        <begin position="104"/>
        <end position="113"/>
    </location>
</feature>
<dbReference type="EMBL" id="VSRR010099928">
    <property type="protein sequence ID" value="MPC94803.1"/>
    <property type="molecule type" value="Genomic_DNA"/>
</dbReference>
<feature type="region of interest" description="Disordered" evidence="1">
    <location>
        <begin position="92"/>
        <end position="143"/>
    </location>
</feature>
<keyword evidence="3" id="KW-1185">Reference proteome</keyword>
<evidence type="ECO:0000256" key="1">
    <source>
        <dbReference type="SAM" id="MobiDB-lite"/>
    </source>
</evidence>
<comment type="caution">
    <text evidence="2">The sequence shown here is derived from an EMBL/GenBank/DDBJ whole genome shotgun (WGS) entry which is preliminary data.</text>
</comment>
<dbReference type="Proteomes" id="UP000324222">
    <property type="component" value="Unassembled WGS sequence"/>
</dbReference>
<name>A0A5B7JK88_PORTR</name>